<proteinExistence type="predicted"/>
<protein>
    <submittedName>
        <fullName evidence="3">Uncharacterized protein</fullName>
    </submittedName>
</protein>
<reference evidence="3 4" key="1">
    <citation type="submission" date="2023-07" db="EMBL/GenBank/DDBJ databases">
        <title>Sorghum-associated microbial communities from plants grown in Nebraska, USA.</title>
        <authorList>
            <person name="Schachtman D."/>
        </authorList>
    </citation>
    <scope>NUCLEOTIDE SEQUENCE [LARGE SCALE GENOMIC DNA]</scope>
    <source>
        <strain evidence="3 4">BE190</strain>
    </source>
</reference>
<evidence type="ECO:0000256" key="2">
    <source>
        <dbReference type="SAM" id="Phobius"/>
    </source>
</evidence>
<evidence type="ECO:0000313" key="3">
    <source>
        <dbReference type="EMBL" id="MDR7088702.1"/>
    </source>
</evidence>
<evidence type="ECO:0000313" key="4">
    <source>
        <dbReference type="Proteomes" id="UP001253595"/>
    </source>
</evidence>
<feature type="coiled-coil region" evidence="1">
    <location>
        <begin position="49"/>
        <end position="99"/>
    </location>
</feature>
<organism evidence="3 4">
    <name type="scientific">Cellvibrio fibrivorans</name>
    <dbReference type="NCBI Taxonomy" id="126350"/>
    <lineage>
        <taxon>Bacteria</taxon>
        <taxon>Pseudomonadati</taxon>
        <taxon>Pseudomonadota</taxon>
        <taxon>Gammaproteobacteria</taxon>
        <taxon>Cellvibrionales</taxon>
        <taxon>Cellvibrionaceae</taxon>
        <taxon>Cellvibrio</taxon>
    </lineage>
</organism>
<feature type="transmembrane region" description="Helical" evidence="2">
    <location>
        <begin position="28"/>
        <end position="45"/>
    </location>
</feature>
<gene>
    <name evidence="3" type="ORF">J2X05_000705</name>
</gene>
<dbReference type="EMBL" id="JAVDVX010000001">
    <property type="protein sequence ID" value="MDR7088702.1"/>
    <property type="molecule type" value="Genomic_DNA"/>
</dbReference>
<comment type="caution">
    <text evidence="3">The sequence shown here is derived from an EMBL/GenBank/DDBJ whole genome shotgun (WGS) entry which is preliminary data.</text>
</comment>
<accession>A0ABU1UU92</accession>
<dbReference type="RefSeq" id="WP_310068666.1">
    <property type="nucleotide sequence ID" value="NZ_JAVDVX010000001.1"/>
</dbReference>
<keyword evidence="2" id="KW-0812">Transmembrane</keyword>
<keyword evidence="1" id="KW-0175">Coiled coil</keyword>
<name>A0ABU1UU92_9GAMM</name>
<keyword evidence="2" id="KW-0472">Membrane</keyword>
<keyword evidence="2" id="KW-1133">Transmembrane helix</keyword>
<dbReference type="Proteomes" id="UP001253595">
    <property type="component" value="Unassembled WGS sequence"/>
</dbReference>
<sequence>MFNNLRAQLMPYWLQLNEQLQANQRLRWMVWGIAYIVIFYFSLVLSEWRQEHSQEVEQLQRTSARLDQLKHQTQWPERLEQEKAVAEQLRTKLWETQSEGLADADVQNYLRKLMTDHGAQNYRPRLAVPERITLGGVALIKVTAEVTGTVEVARIDQLLKTLADNPKSIAIEQFNYHPQSNGQLLMRVSVYFLVSDPPATSTSAVRGQAQEATDAVR</sequence>
<evidence type="ECO:0000256" key="1">
    <source>
        <dbReference type="SAM" id="Coils"/>
    </source>
</evidence>
<keyword evidence="4" id="KW-1185">Reference proteome</keyword>